<sequence length="107" mass="12611">MYYCERCRALNENDCCDICGKSHLREVEPDDECFLIEKEVMWAEMLIEVLENNQIPYTYTTSMGAGMALKVGPLFERYQIFVPYAYIEQARDCVRTLFKEESEKNLD</sequence>
<evidence type="ECO:0008006" key="3">
    <source>
        <dbReference type="Google" id="ProtNLM"/>
    </source>
</evidence>
<proteinExistence type="predicted"/>
<protein>
    <recommendedName>
        <fullName evidence="3">Signal transducing protein</fullName>
    </recommendedName>
</protein>
<accession>A0A4R3Z866</accession>
<dbReference type="Proteomes" id="UP000295515">
    <property type="component" value="Unassembled WGS sequence"/>
</dbReference>
<dbReference type="GeneID" id="98914352"/>
<organism evidence="1 2">
    <name type="scientific">Longibaculum muris</name>
    <dbReference type="NCBI Taxonomy" id="1796628"/>
    <lineage>
        <taxon>Bacteria</taxon>
        <taxon>Bacillati</taxon>
        <taxon>Bacillota</taxon>
        <taxon>Erysipelotrichia</taxon>
        <taxon>Erysipelotrichales</taxon>
        <taxon>Coprobacillaceae</taxon>
        <taxon>Longibaculum</taxon>
    </lineage>
</organism>
<keyword evidence="2" id="KW-1185">Reference proteome</keyword>
<evidence type="ECO:0000313" key="1">
    <source>
        <dbReference type="EMBL" id="TCW02144.1"/>
    </source>
</evidence>
<reference evidence="1 2" key="1">
    <citation type="submission" date="2019-03" db="EMBL/GenBank/DDBJ databases">
        <title>Genomic Encyclopedia of Type Strains, Phase IV (KMG-IV): sequencing the most valuable type-strain genomes for metagenomic binning, comparative biology and taxonomic classification.</title>
        <authorList>
            <person name="Goeker M."/>
        </authorList>
    </citation>
    <scope>NUCLEOTIDE SEQUENCE [LARGE SCALE GENOMIC DNA]</scope>
    <source>
        <strain evidence="1 2">DSM 29487</strain>
    </source>
</reference>
<dbReference type="EMBL" id="SMCQ01000002">
    <property type="protein sequence ID" value="TCW02144.1"/>
    <property type="molecule type" value="Genomic_DNA"/>
</dbReference>
<evidence type="ECO:0000313" key="2">
    <source>
        <dbReference type="Proteomes" id="UP000295515"/>
    </source>
</evidence>
<dbReference type="RefSeq" id="WP_066446306.1">
    <property type="nucleotide sequence ID" value="NZ_CAUWFI010000006.1"/>
</dbReference>
<gene>
    <name evidence="1" type="ORF">EDD60_102109</name>
</gene>
<name>A0A4R3Z866_9FIRM</name>
<comment type="caution">
    <text evidence="1">The sequence shown here is derived from an EMBL/GenBank/DDBJ whole genome shotgun (WGS) entry which is preliminary data.</text>
</comment>
<dbReference type="AlphaFoldDB" id="A0A4R3Z866"/>